<evidence type="ECO:0000313" key="2">
    <source>
        <dbReference type="Proteomes" id="UP000321429"/>
    </source>
</evidence>
<dbReference type="AlphaFoldDB" id="A0A510VNF0"/>
<name>A0A510VNF0_9LACO</name>
<dbReference type="Proteomes" id="UP000321429">
    <property type="component" value="Unassembled WGS sequence"/>
</dbReference>
<protein>
    <submittedName>
        <fullName evidence="1">Uncharacterized protein</fullName>
    </submittedName>
</protein>
<gene>
    <name evidence="1" type="ORF">LSI01_07750</name>
</gene>
<accession>A0A510VNF0</accession>
<dbReference type="RefSeq" id="WP_057811155.1">
    <property type="nucleotide sequence ID" value="NZ_BJUD01000010.1"/>
</dbReference>
<reference evidence="1 2" key="1">
    <citation type="submission" date="2019-07" db="EMBL/GenBank/DDBJ databases">
        <title>Whole genome shotgun sequence of Lactobacillus siliginis NBRC 101315.</title>
        <authorList>
            <person name="Hosoyama A."/>
            <person name="Uohara A."/>
            <person name="Ohji S."/>
            <person name="Ichikawa N."/>
        </authorList>
    </citation>
    <scope>NUCLEOTIDE SEQUENCE [LARGE SCALE GENOMIC DNA]</scope>
    <source>
        <strain evidence="1 2">NBRC 101315</strain>
    </source>
</reference>
<dbReference type="EMBL" id="BJUD01000010">
    <property type="protein sequence ID" value="GEK28464.1"/>
    <property type="molecule type" value="Genomic_DNA"/>
</dbReference>
<comment type="caution">
    <text evidence="1">The sequence shown here is derived from an EMBL/GenBank/DDBJ whole genome shotgun (WGS) entry which is preliminary data.</text>
</comment>
<evidence type="ECO:0000313" key="1">
    <source>
        <dbReference type="EMBL" id="GEK28464.1"/>
    </source>
</evidence>
<sequence>MENNKTEDQKLISQIWAKYDYSVVKLMTTDNHADLEAWGAASSRETDRRLKLVSDAAARIKTKQDEMAK</sequence>
<proteinExistence type="predicted"/>
<organism evidence="1 2">
    <name type="scientific">Furfurilactobacillus siliginis</name>
    <dbReference type="NCBI Taxonomy" id="348151"/>
    <lineage>
        <taxon>Bacteria</taxon>
        <taxon>Bacillati</taxon>
        <taxon>Bacillota</taxon>
        <taxon>Bacilli</taxon>
        <taxon>Lactobacillales</taxon>
        <taxon>Lactobacillaceae</taxon>
        <taxon>Furfurilactobacillus</taxon>
    </lineage>
</organism>